<dbReference type="InterPro" id="IPR011032">
    <property type="entry name" value="GroES-like_sf"/>
</dbReference>
<dbReference type="RefSeq" id="XP_040726060.1">
    <property type="nucleotide sequence ID" value="XM_040866810.1"/>
</dbReference>
<dbReference type="CDD" id="cd00320">
    <property type="entry name" value="cpn10"/>
    <property type="match status" value="1"/>
</dbReference>
<dbReference type="PANTHER" id="PTHR10772">
    <property type="entry name" value="10 KDA HEAT SHOCK PROTEIN"/>
    <property type="match status" value="1"/>
</dbReference>
<comment type="similarity">
    <text evidence="1 6">Belongs to the GroES chaperonin family.</text>
</comment>
<comment type="caution">
    <text evidence="7">The sequence shown here is derived from an EMBL/GenBank/DDBJ whole genome shotgun (WGS) entry which is preliminary data.</text>
</comment>
<dbReference type="PANTHER" id="PTHR10772:SF0">
    <property type="entry name" value="10 KDA HEAT SHOCK PROTEIN, MITOCHONDRIAL"/>
    <property type="match status" value="1"/>
</dbReference>
<dbReference type="GeneID" id="63783409"/>
<dbReference type="Proteomes" id="UP000193685">
    <property type="component" value="Unassembled WGS sequence"/>
</dbReference>
<evidence type="ECO:0000313" key="8">
    <source>
        <dbReference type="Proteomes" id="UP000193685"/>
    </source>
</evidence>
<dbReference type="PRINTS" id="PR00297">
    <property type="entry name" value="CHAPERONIN10"/>
</dbReference>
<dbReference type="GO" id="GO:0005759">
    <property type="term" value="C:mitochondrial matrix"/>
    <property type="evidence" value="ECO:0007669"/>
    <property type="project" value="TreeGrafter"/>
</dbReference>
<dbReference type="GO" id="GO:0005524">
    <property type="term" value="F:ATP binding"/>
    <property type="evidence" value="ECO:0007669"/>
    <property type="project" value="InterPro"/>
</dbReference>
<keyword evidence="2 6" id="KW-0143">Chaperone</keyword>
<protein>
    <recommendedName>
        <fullName evidence="4">20 kDa chaperonin, chloroplastic</fullName>
    </recommendedName>
    <alternativeName>
        <fullName evidence="3">Chaperonin 10</fullName>
    </alternativeName>
    <alternativeName>
        <fullName evidence="5">Protein Cpn21</fullName>
    </alternativeName>
</protein>
<evidence type="ECO:0000256" key="5">
    <source>
        <dbReference type="ARBA" id="ARBA00079398"/>
    </source>
</evidence>
<proteinExistence type="inferred from homology"/>
<sequence length="105" mass="11086">MSTAIKSAKAIQPLLNRILIQRSKAETKTASGLFLPSSQAEKKLNEGTVLAVGPGGLDDSGKVHKIGLTVGQRVLLPAFGGTPINVGEEEFTLFKESEILAVINE</sequence>
<dbReference type="EMBL" id="MCFI01000007">
    <property type="protein sequence ID" value="ORY83765.1"/>
    <property type="molecule type" value="Genomic_DNA"/>
</dbReference>
<dbReference type="PROSITE" id="PS00681">
    <property type="entry name" value="CHAPERONINS_CPN10"/>
    <property type="match status" value="1"/>
</dbReference>
<dbReference type="GO" id="GO:0046872">
    <property type="term" value="F:metal ion binding"/>
    <property type="evidence" value="ECO:0007669"/>
    <property type="project" value="TreeGrafter"/>
</dbReference>
<dbReference type="InterPro" id="IPR018369">
    <property type="entry name" value="Chaprnonin_Cpn10_CS"/>
</dbReference>
<dbReference type="InterPro" id="IPR037124">
    <property type="entry name" value="Chaperonin_GroES_sf"/>
</dbReference>
<evidence type="ECO:0000256" key="6">
    <source>
        <dbReference type="RuleBase" id="RU003479"/>
    </source>
</evidence>
<dbReference type="OrthoDB" id="184876at2759"/>
<keyword evidence="8" id="KW-1185">Reference proteome</keyword>
<name>A0A1Y2FLX3_PROLT</name>
<dbReference type="SMART" id="SM00883">
    <property type="entry name" value="Cpn10"/>
    <property type="match status" value="1"/>
</dbReference>
<dbReference type="HAMAP" id="MF_00580">
    <property type="entry name" value="CH10"/>
    <property type="match status" value="1"/>
</dbReference>
<accession>A0A1Y2FLX3</accession>
<evidence type="ECO:0000256" key="3">
    <source>
        <dbReference type="ARBA" id="ARBA00031971"/>
    </source>
</evidence>
<dbReference type="InterPro" id="IPR020818">
    <property type="entry name" value="Chaperonin_GroES"/>
</dbReference>
<reference evidence="7 8" key="1">
    <citation type="submission" date="2016-07" db="EMBL/GenBank/DDBJ databases">
        <title>Pervasive Adenine N6-methylation of Active Genes in Fungi.</title>
        <authorList>
            <consortium name="DOE Joint Genome Institute"/>
            <person name="Mondo S.J."/>
            <person name="Dannebaum R.O."/>
            <person name="Kuo R.C."/>
            <person name="Labutti K."/>
            <person name="Haridas S."/>
            <person name="Kuo A."/>
            <person name="Salamov A."/>
            <person name="Ahrendt S.R."/>
            <person name="Lipzen A."/>
            <person name="Sullivan W."/>
            <person name="Andreopoulos W.B."/>
            <person name="Clum A."/>
            <person name="Lindquist E."/>
            <person name="Daum C."/>
            <person name="Ramamoorthy G.K."/>
            <person name="Gryganskyi A."/>
            <person name="Culley D."/>
            <person name="Magnuson J.K."/>
            <person name="James T.Y."/>
            <person name="O'Malley M.A."/>
            <person name="Stajich J.E."/>
            <person name="Spatafora J.W."/>
            <person name="Visel A."/>
            <person name="Grigoriev I.V."/>
        </authorList>
    </citation>
    <scope>NUCLEOTIDE SEQUENCE [LARGE SCALE GENOMIC DNA]</scope>
    <source>
        <strain evidence="7 8">12-1054</strain>
    </source>
</reference>
<gene>
    <name evidence="7" type="ORF">BCR37DRAFT_278862</name>
</gene>
<dbReference type="GO" id="GO:0044183">
    <property type="term" value="F:protein folding chaperone"/>
    <property type="evidence" value="ECO:0007669"/>
    <property type="project" value="InterPro"/>
</dbReference>
<dbReference type="FunFam" id="2.30.33.40:FF:000001">
    <property type="entry name" value="10 kDa chaperonin"/>
    <property type="match status" value="1"/>
</dbReference>
<evidence type="ECO:0000256" key="1">
    <source>
        <dbReference type="ARBA" id="ARBA00006975"/>
    </source>
</evidence>
<dbReference type="OMA" id="EDFLIMR"/>
<dbReference type="GO" id="GO:0051082">
    <property type="term" value="F:unfolded protein binding"/>
    <property type="evidence" value="ECO:0007669"/>
    <property type="project" value="TreeGrafter"/>
</dbReference>
<dbReference type="Gene3D" id="2.30.33.40">
    <property type="entry name" value="GroES chaperonin"/>
    <property type="match status" value="1"/>
</dbReference>
<evidence type="ECO:0000256" key="2">
    <source>
        <dbReference type="ARBA" id="ARBA00023186"/>
    </source>
</evidence>
<organism evidence="7 8">
    <name type="scientific">Protomyces lactucae-debilis</name>
    <dbReference type="NCBI Taxonomy" id="2754530"/>
    <lineage>
        <taxon>Eukaryota</taxon>
        <taxon>Fungi</taxon>
        <taxon>Dikarya</taxon>
        <taxon>Ascomycota</taxon>
        <taxon>Taphrinomycotina</taxon>
        <taxon>Taphrinomycetes</taxon>
        <taxon>Taphrinales</taxon>
        <taxon>Protomycetaceae</taxon>
        <taxon>Protomyces</taxon>
    </lineage>
</organism>
<evidence type="ECO:0000313" key="7">
    <source>
        <dbReference type="EMBL" id="ORY83765.1"/>
    </source>
</evidence>
<dbReference type="AlphaFoldDB" id="A0A1Y2FLX3"/>
<dbReference type="SUPFAM" id="SSF50129">
    <property type="entry name" value="GroES-like"/>
    <property type="match status" value="1"/>
</dbReference>
<dbReference type="Pfam" id="PF00166">
    <property type="entry name" value="Cpn10"/>
    <property type="match status" value="1"/>
</dbReference>
<evidence type="ECO:0000256" key="4">
    <source>
        <dbReference type="ARBA" id="ARBA00073031"/>
    </source>
</evidence>
<dbReference type="STRING" id="56484.A0A1Y2FLX3"/>
<dbReference type="GO" id="GO:0051087">
    <property type="term" value="F:protein-folding chaperone binding"/>
    <property type="evidence" value="ECO:0007669"/>
    <property type="project" value="TreeGrafter"/>
</dbReference>